<organism evidence="1 2">
    <name type="scientific">Culex pipiens pipiens</name>
    <name type="common">Northern house mosquito</name>
    <dbReference type="NCBI Taxonomy" id="38569"/>
    <lineage>
        <taxon>Eukaryota</taxon>
        <taxon>Metazoa</taxon>
        <taxon>Ecdysozoa</taxon>
        <taxon>Arthropoda</taxon>
        <taxon>Hexapoda</taxon>
        <taxon>Insecta</taxon>
        <taxon>Pterygota</taxon>
        <taxon>Neoptera</taxon>
        <taxon>Endopterygota</taxon>
        <taxon>Diptera</taxon>
        <taxon>Nematocera</taxon>
        <taxon>Culicoidea</taxon>
        <taxon>Culicidae</taxon>
        <taxon>Culicinae</taxon>
        <taxon>Culicini</taxon>
        <taxon>Culex</taxon>
        <taxon>Culex</taxon>
    </lineage>
</organism>
<name>A0ABD1DXV2_CULPP</name>
<sequence>MLEYGNFRASG</sequence>
<proteinExistence type="predicted"/>
<reference evidence="1 2" key="1">
    <citation type="submission" date="2024-05" db="EMBL/GenBank/DDBJ databases">
        <title>Culex pipiens pipiens assembly and annotation.</title>
        <authorList>
            <person name="Alout H."/>
            <person name="Durand T."/>
        </authorList>
    </citation>
    <scope>NUCLEOTIDE SEQUENCE [LARGE SCALE GENOMIC DNA]</scope>
    <source>
        <strain evidence="1">HA-2024</strain>
        <tissue evidence="1">Whole body</tissue>
    </source>
</reference>
<evidence type="ECO:0000313" key="2">
    <source>
        <dbReference type="Proteomes" id="UP001562425"/>
    </source>
</evidence>
<dbReference type="Proteomes" id="UP001562425">
    <property type="component" value="Unassembled WGS sequence"/>
</dbReference>
<dbReference type="EMBL" id="JBEHCU010000597">
    <property type="protein sequence ID" value="KAL1404284.1"/>
    <property type="molecule type" value="Genomic_DNA"/>
</dbReference>
<keyword evidence="2" id="KW-1185">Reference proteome</keyword>
<gene>
    <name evidence="1" type="ORF">pipiens_000846</name>
</gene>
<comment type="caution">
    <text evidence="1">The sequence shown here is derived from an EMBL/GenBank/DDBJ whole genome shotgun (WGS) entry which is preliminary data.</text>
</comment>
<evidence type="ECO:0000313" key="1">
    <source>
        <dbReference type="EMBL" id="KAL1404284.1"/>
    </source>
</evidence>
<accession>A0ABD1DXV2</accession>
<feature type="non-terminal residue" evidence="1">
    <location>
        <position position="11"/>
    </location>
</feature>
<protein>
    <submittedName>
        <fullName evidence="1">Uncharacterized protein</fullName>
    </submittedName>
</protein>